<name>A0ABP1GD76_9CHLO</name>
<evidence type="ECO:0000313" key="2">
    <source>
        <dbReference type="EMBL" id="CAL5228534.1"/>
    </source>
</evidence>
<sequence length="293" mass="31460">MTYTQLKIEHCQPLDVLLSGRGYFPELDCSMRQWFTDGPHKGLSTPEERAACHTLGGGCSAGVELCTPDSRKKPRAERILSLKQEDEAPADACCSISLAAPECAPSAPTSSGEEPVQSYRFKCRRGYSLQKDADGTPLFVPDSPSSSGTESESTDTEEVAAYCQVRNIWTILGGNLNKPGAKQATKILRRVPCEVYGGAVLTALKRSADMSVEEAIQYKRARILDIMSPKAVTQRCEQRRPSSCPAAVMPPSCMETPDGKGIAQQAGDTDSPGSQSCVGECNSMRATLVTISA</sequence>
<dbReference type="Proteomes" id="UP001497392">
    <property type="component" value="Unassembled WGS sequence"/>
</dbReference>
<accession>A0ABP1GD76</accession>
<comment type="caution">
    <text evidence="2">The sequence shown here is derived from an EMBL/GenBank/DDBJ whole genome shotgun (WGS) entry which is preliminary data.</text>
</comment>
<organism evidence="2 3">
    <name type="scientific">Coccomyxa viridis</name>
    <dbReference type="NCBI Taxonomy" id="1274662"/>
    <lineage>
        <taxon>Eukaryota</taxon>
        <taxon>Viridiplantae</taxon>
        <taxon>Chlorophyta</taxon>
        <taxon>core chlorophytes</taxon>
        <taxon>Trebouxiophyceae</taxon>
        <taxon>Trebouxiophyceae incertae sedis</taxon>
        <taxon>Coccomyxaceae</taxon>
        <taxon>Coccomyxa</taxon>
    </lineage>
</organism>
<dbReference type="EMBL" id="CAXHTA020000018">
    <property type="protein sequence ID" value="CAL5228534.1"/>
    <property type="molecule type" value="Genomic_DNA"/>
</dbReference>
<reference evidence="2 3" key="1">
    <citation type="submission" date="2024-06" db="EMBL/GenBank/DDBJ databases">
        <authorList>
            <person name="Kraege A."/>
            <person name="Thomma B."/>
        </authorList>
    </citation>
    <scope>NUCLEOTIDE SEQUENCE [LARGE SCALE GENOMIC DNA]</scope>
</reference>
<feature type="compositionally biased region" description="Low complexity" evidence="1">
    <location>
        <begin position="141"/>
        <end position="151"/>
    </location>
</feature>
<evidence type="ECO:0000313" key="3">
    <source>
        <dbReference type="Proteomes" id="UP001497392"/>
    </source>
</evidence>
<keyword evidence="3" id="KW-1185">Reference proteome</keyword>
<gene>
    <name evidence="2" type="primary">g11688</name>
    <name evidence="2" type="ORF">VP750_LOCUS10440</name>
</gene>
<evidence type="ECO:0000256" key="1">
    <source>
        <dbReference type="SAM" id="MobiDB-lite"/>
    </source>
</evidence>
<protein>
    <submittedName>
        <fullName evidence="2">G11688 protein</fullName>
    </submittedName>
</protein>
<proteinExistence type="predicted"/>
<feature type="region of interest" description="Disordered" evidence="1">
    <location>
        <begin position="133"/>
        <end position="156"/>
    </location>
</feature>